<evidence type="ECO:0000256" key="1">
    <source>
        <dbReference type="ARBA" id="ARBA00006611"/>
    </source>
</evidence>
<dbReference type="Gene3D" id="3.40.50.300">
    <property type="entry name" value="P-loop containing nucleotide triphosphate hydrolases"/>
    <property type="match status" value="1"/>
</dbReference>
<proteinExistence type="inferred from homology"/>
<keyword evidence="3" id="KW-0067">ATP-binding</keyword>
<dbReference type="AlphaFoldDB" id="A0A9W4ESQ4"/>
<evidence type="ECO:0000313" key="5">
    <source>
        <dbReference type="EMBL" id="BAR82300.1"/>
    </source>
</evidence>
<organism evidence="5 6">
    <name type="scientific">Bacillus thuringiensis subsp. tolworthi</name>
    <dbReference type="NCBI Taxonomy" id="1442"/>
    <lineage>
        <taxon>Bacteria</taxon>
        <taxon>Bacillati</taxon>
        <taxon>Bacillota</taxon>
        <taxon>Bacilli</taxon>
        <taxon>Bacillales</taxon>
        <taxon>Bacillaceae</taxon>
        <taxon>Bacillus</taxon>
        <taxon>Bacillus cereus group</taxon>
    </lineage>
</organism>
<evidence type="ECO:0000256" key="3">
    <source>
        <dbReference type="ARBA" id="ARBA00022840"/>
    </source>
</evidence>
<name>A0A9W4ESQ4_BACTO</name>
<dbReference type="Pfam" id="PF00437">
    <property type="entry name" value="T2SSE"/>
    <property type="match status" value="1"/>
</dbReference>
<dbReference type="InterPro" id="IPR027417">
    <property type="entry name" value="P-loop_NTPase"/>
</dbReference>
<accession>A0A9W4ESQ4</accession>
<dbReference type="SUPFAM" id="SSF52540">
    <property type="entry name" value="P-loop containing nucleoside triphosphate hydrolases"/>
    <property type="match status" value="1"/>
</dbReference>
<evidence type="ECO:0000256" key="2">
    <source>
        <dbReference type="ARBA" id="ARBA00022741"/>
    </source>
</evidence>
<keyword evidence="2" id="KW-0547">Nucleotide-binding</keyword>
<dbReference type="PROSITE" id="PS00662">
    <property type="entry name" value="T2SP_E"/>
    <property type="match status" value="1"/>
</dbReference>
<sequence>MYALLEVIRKKKTRRIITLEDPVEKRSDDVLQIQINEKAGLTYETGLKAILRHDPDIILVGEIRDEETAKIAIRASLTGHLVMTTLHTNDAKGAIIRFMDYGITRQEIEQSLLAVAAQRLVELKCPFCRGKCSTLCKSMRQVRQASIYELLYGYELKQALKEAGGECVTYKHETLESSIRKGYALGFLEEDVYV</sequence>
<dbReference type="PANTHER" id="PTHR30258:SF2">
    <property type="entry name" value="COMG OPERON PROTEIN 1"/>
    <property type="match status" value="1"/>
</dbReference>
<reference evidence="5 6" key="1">
    <citation type="submission" date="2015-05" db="EMBL/GenBank/DDBJ databases">
        <title>Whole genome sequence of Bacillus thuringiensis serovar tolworthi Pasteur Institute Standard strain.</title>
        <authorList>
            <person name="Kanda K."/>
            <person name="Nakashima K."/>
            <person name="Nagano Y."/>
        </authorList>
    </citation>
    <scope>NUCLEOTIDE SEQUENCE [LARGE SCALE GENOMIC DNA]</scope>
    <source>
        <strain evidence="5 6">Pasteur Institute Standard strain</strain>
    </source>
</reference>
<dbReference type="PANTHER" id="PTHR30258">
    <property type="entry name" value="TYPE II SECRETION SYSTEM PROTEIN GSPE-RELATED"/>
    <property type="match status" value="1"/>
</dbReference>
<dbReference type="CDD" id="cd01129">
    <property type="entry name" value="PulE-GspE-like"/>
    <property type="match status" value="1"/>
</dbReference>
<dbReference type="GO" id="GO:0005886">
    <property type="term" value="C:plasma membrane"/>
    <property type="evidence" value="ECO:0007669"/>
    <property type="project" value="TreeGrafter"/>
</dbReference>
<feature type="domain" description="Bacterial type II secretion system protein E" evidence="4">
    <location>
        <begin position="51"/>
        <end position="65"/>
    </location>
</feature>
<gene>
    <name evidence="5" type="ORF">KNN_01454</name>
</gene>
<evidence type="ECO:0000313" key="6">
    <source>
        <dbReference type="Proteomes" id="UP000055316"/>
    </source>
</evidence>
<dbReference type="InterPro" id="IPR001482">
    <property type="entry name" value="T2SS/T4SS_dom"/>
</dbReference>
<dbReference type="GO" id="GO:0005524">
    <property type="term" value="F:ATP binding"/>
    <property type="evidence" value="ECO:0007669"/>
    <property type="project" value="UniProtKB-KW"/>
</dbReference>
<dbReference type="EMBL" id="AP014864">
    <property type="protein sequence ID" value="BAR82300.1"/>
    <property type="molecule type" value="Genomic_DNA"/>
</dbReference>
<dbReference type="Proteomes" id="UP000055316">
    <property type="component" value="Chromosome"/>
</dbReference>
<protein>
    <submittedName>
        <fullName evidence="5">ComG operon protein 1</fullName>
    </submittedName>
</protein>
<dbReference type="GO" id="GO:0016887">
    <property type="term" value="F:ATP hydrolysis activity"/>
    <property type="evidence" value="ECO:0007669"/>
    <property type="project" value="TreeGrafter"/>
</dbReference>
<evidence type="ECO:0000259" key="4">
    <source>
        <dbReference type="PROSITE" id="PS00662"/>
    </source>
</evidence>
<comment type="similarity">
    <text evidence="1">Belongs to the GSP E family.</text>
</comment>